<dbReference type="Gene3D" id="1.10.287.130">
    <property type="match status" value="1"/>
</dbReference>
<feature type="domain" description="Histidine kinase" evidence="9">
    <location>
        <begin position="404"/>
        <end position="615"/>
    </location>
</feature>
<dbReference type="Gene3D" id="3.30.565.10">
    <property type="entry name" value="Histidine kinase-like ATPase, C-terminal domain"/>
    <property type="match status" value="1"/>
</dbReference>
<evidence type="ECO:0000313" key="11">
    <source>
        <dbReference type="EMBL" id="TGU71696.1"/>
    </source>
</evidence>
<dbReference type="EMBL" id="SRSC01000003">
    <property type="protein sequence ID" value="TGU71696.1"/>
    <property type="molecule type" value="Genomic_DNA"/>
</dbReference>
<dbReference type="SMART" id="SM00388">
    <property type="entry name" value="HisKA"/>
    <property type="match status" value="1"/>
</dbReference>
<feature type="transmembrane region" description="Helical" evidence="8">
    <location>
        <begin position="13"/>
        <end position="36"/>
    </location>
</feature>
<dbReference type="SMART" id="SM00304">
    <property type="entry name" value="HAMP"/>
    <property type="match status" value="1"/>
</dbReference>
<proteinExistence type="predicted"/>
<keyword evidence="12" id="KW-1185">Reference proteome</keyword>
<dbReference type="EC" id="2.7.13.3" evidence="3"/>
<accession>A0A4S1CF79</accession>
<dbReference type="GO" id="GO:0000155">
    <property type="term" value="F:phosphorelay sensor kinase activity"/>
    <property type="evidence" value="ECO:0007669"/>
    <property type="project" value="InterPro"/>
</dbReference>
<comment type="subcellular location">
    <subcellularLocation>
        <location evidence="2">Membrane</location>
    </subcellularLocation>
</comment>
<dbReference type="InterPro" id="IPR003594">
    <property type="entry name" value="HATPase_dom"/>
</dbReference>
<evidence type="ECO:0000256" key="5">
    <source>
        <dbReference type="ARBA" id="ARBA00022679"/>
    </source>
</evidence>
<dbReference type="PROSITE" id="PS50109">
    <property type="entry name" value="HIS_KIN"/>
    <property type="match status" value="1"/>
</dbReference>
<name>A0A4S1CF79_9BACT</name>
<dbReference type="PROSITE" id="PS50885">
    <property type="entry name" value="HAMP"/>
    <property type="match status" value="1"/>
</dbReference>
<feature type="region of interest" description="Disordered" evidence="7">
    <location>
        <begin position="133"/>
        <end position="169"/>
    </location>
</feature>
<comment type="caution">
    <text evidence="11">The sequence shown here is derived from an EMBL/GenBank/DDBJ whole genome shotgun (WGS) entry which is preliminary data.</text>
</comment>
<dbReference type="SUPFAM" id="SSF47384">
    <property type="entry name" value="Homodimeric domain of signal transducing histidine kinase"/>
    <property type="match status" value="1"/>
</dbReference>
<keyword evidence="8" id="KW-0472">Membrane</keyword>
<evidence type="ECO:0000256" key="7">
    <source>
        <dbReference type="SAM" id="MobiDB-lite"/>
    </source>
</evidence>
<gene>
    <name evidence="11" type="ORF">E4633_15445</name>
</gene>
<dbReference type="Proteomes" id="UP000306416">
    <property type="component" value="Unassembled WGS sequence"/>
</dbReference>
<dbReference type="InterPro" id="IPR005467">
    <property type="entry name" value="His_kinase_dom"/>
</dbReference>
<evidence type="ECO:0000259" key="9">
    <source>
        <dbReference type="PROSITE" id="PS50109"/>
    </source>
</evidence>
<dbReference type="PRINTS" id="PR00344">
    <property type="entry name" value="BCTRLSENSOR"/>
</dbReference>
<keyword evidence="8" id="KW-1133">Transmembrane helix</keyword>
<dbReference type="SUPFAM" id="SSF55874">
    <property type="entry name" value="ATPase domain of HSP90 chaperone/DNA topoisomerase II/histidine kinase"/>
    <property type="match status" value="1"/>
</dbReference>
<keyword evidence="4" id="KW-0597">Phosphoprotein</keyword>
<dbReference type="Pfam" id="PF00672">
    <property type="entry name" value="HAMP"/>
    <property type="match status" value="1"/>
</dbReference>
<dbReference type="CDD" id="cd06225">
    <property type="entry name" value="HAMP"/>
    <property type="match status" value="1"/>
</dbReference>
<evidence type="ECO:0000256" key="2">
    <source>
        <dbReference type="ARBA" id="ARBA00004370"/>
    </source>
</evidence>
<evidence type="ECO:0000313" key="12">
    <source>
        <dbReference type="Proteomes" id="UP000306416"/>
    </source>
</evidence>
<comment type="catalytic activity">
    <reaction evidence="1">
        <text>ATP + protein L-histidine = ADP + protein N-phospho-L-histidine.</text>
        <dbReference type="EC" id="2.7.13.3"/>
    </reaction>
</comment>
<dbReference type="InterPro" id="IPR036097">
    <property type="entry name" value="HisK_dim/P_sf"/>
</dbReference>
<feature type="domain" description="HAMP" evidence="10">
    <location>
        <begin position="328"/>
        <end position="380"/>
    </location>
</feature>
<dbReference type="InterPro" id="IPR004358">
    <property type="entry name" value="Sig_transdc_His_kin-like_C"/>
</dbReference>
<dbReference type="PANTHER" id="PTHR43065">
    <property type="entry name" value="SENSOR HISTIDINE KINASE"/>
    <property type="match status" value="1"/>
</dbReference>
<dbReference type="CDD" id="cd00082">
    <property type="entry name" value="HisKA"/>
    <property type="match status" value="1"/>
</dbReference>
<dbReference type="SUPFAM" id="SSF158472">
    <property type="entry name" value="HAMP domain-like"/>
    <property type="match status" value="1"/>
</dbReference>
<dbReference type="RefSeq" id="WP_135871510.1">
    <property type="nucleotide sequence ID" value="NZ_SRSC01000003.1"/>
</dbReference>
<dbReference type="SMART" id="SM00387">
    <property type="entry name" value="HATPase_c"/>
    <property type="match status" value="1"/>
</dbReference>
<dbReference type="PANTHER" id="PTHR43065:SF42">
    <property type="entry name" value="TWO-COMPONENT SENSOR PPRA"/>
    <property type="match status" value="1"/>
</dbReference>
<reference evidence="11 12" key="1">
    <citation type="submission" date="2019-04" db="EMBL/GenBank/DDBJ databases">
        <title>Geobacter oryzae sp. nov., ferric-reducing bacteria isolated from paddy soil.</title>
        <authorList>
            <person name="Xu Z."/>
            <person name="Masuda Y."/>
            <person name="Itoh H."/>
            <person name="Senoo K."/>
        </authorList>
    </citation>
    <scope>NUCLEOTIDE SEQUENCE [LARGE SCALE GENOMIC DNA]</scope>
    <source>
        <strain evidence="11 12">Red111</strain>
    </source>
</reference>
<evidence type="ECO:0000256" key="6">
    <source>
        <dbReference type="ARBA" id="ARBA00022777"/>
    </source>
</evidence>
<evidence type="ECO:0000256" key="3">
    <source>
        <dbReference type="ARBA" id="ARBA00012438"/>
    </source>
</evidence>
<sequence length="625" mass="67021">MNTRLKFPLRFKILLSQLLVVSVVLSLITFTMATLFQKDKTAYIHDLTSTMALHSAEEAGTLVTGYTEKLKLFSRLMADREMGGREQALKGLFEEFGEFVMVTRSAPDGDEDVYDQAALDAAGVTREDLLRALAPSPADRSATARRPVKGGGGVNAASPRDSGIDPVTGGEPVVEFAAVSPAFQAMKVTIAEPAADGDEPVLTSAVIRLDRLQRIATRSRVFDTFVVDASGRFLAHAETGRVGSVPEGEWWPWVKKASRVSGLTREYESRGAAIVGGFSRTMTGGLTVGVQIKKSAAFLTSRALLLDLLVLSLVLLVGAAVLSQFWSHHLTRPIEKLSEATRMVGQGRFEVEVPASSGDEIGALGDSFNRMATELKQREQALKELYGQLVQSEKMAAFGALGAGIAHEVKNPLAGILGITQLSLRGVESGHPLEKNLHIIEKETKRCKTIIENLLKFARQEQVEFSAVDIALVLSDALAIVDHQLGINSVKVEKEVEEGLPLCRGNANQLQQVLMNLMINAQQAMGGAAGTVRLSAKRLDAGGVEVRVADDGPGIPPKIREKIFDPFFTTKPAGQGTGLGLSVSYGIVKDHGGDIRLESEEGVGTTFIITLPARSEEDGHASAGC</sequence>
<organism evidence="11 12">
    <name type="scientific">Geomonas terrae</name>
    <dbReference type="NCBI Taxonomy" id="2562681"/>
    <lineage>
        <taxon>Bacteria</taxon>
        <taxon>Pseudomonadati</taxon>
        <taxon>Thermodesulfobacteriota</taxon>
        <taxon>Desulfuromonadia</taxon>
        <taxon>Geobacterales</taxon>
        <taxon>Geobacteraceae</taxon>
        <taxon>Geomonas</taxon>
    </lineage>
</organism>
<keyword evidence="6 11" id="KW-0418">Kinase</keyword>
<protein>
    <recommendedName>
        <fullName evidence="3">histidine kinase</fullName>
        <ecNumber evidence="3">2.7.13.3</ecNumber>
    </recommendedName>
</protein>
<evidence type="ECO:0000259" key="10">
    <source>
        <dbReference type="PROSITE" id="PS50885"/>
    </source>
</evidence>
<dbReference type="AlphaFoldDB" id="A0A4S1CF79"/>
<dbReference type="Gene3D" id="6.10.340.10">
    <property type="match status" value="1"/>
</dbReference>
<dbReference type="InterPro" id="IPR003661">
    <property type="entry name" value="HisK_dim/P_dom"/>
</dbReference>
<dbReference type="InterPro" id="IPR003660">
    <property type="entry name" value="HAMP_dom"/>
</dbReference>
<keyword evidence="8" id="KW-0812">Transmembrane</keyword>
<evidence type="ECO:0000256" key="1">
    <source>
        <dbReference type="ARBA" id="ARBA00000085"/>
    </source>
</evidence>
<keyword evidence="5" id="KW-0808">Transferase</keyword>
<dbReference type="GO" id="GO:0016020">
    <property type="term" value="C:membrane"/>
    <property type="evidence" value="ECO:0007669"/>
    <property type="project" value="UniProtKB-SubCell"/>
</dbReference>
<evidence type="ECO:0000256" key="8">
    <source>
        <dbReference type="SAM" id="Phobius"/>
    </source>
</evidence>
<evidence type="ECO:0000256" key="4">
    <source>
        <dbReference type="ARBA" id="ARBA00022553"/>
    </source>
</evidence>
<dbReference type="Pfam" id="PF00512">
    <property type="entry name" value="HisKA"/>
    <property type="match status" value="1"/>
</dbReference>
<dbReference type="InterPro" id="IPR036890">
    <property type="entry name" value="HATPase_C_sf"/>
</dbReference>
<dbReference type="Pfam" id="PF02518">
    <property type="entry name" value="HATPase_c"/>
    <property type="match status" value="1"/>
</dbReference>